<dbReference type="SMART" id="SM00382">
    <property type="entry name" value="AAA"/>
    <property type="match status" value="1"/>
</dbReference>
<dbReference type="InterPro" id="IPR003439">
    <property type="entry name" value="ABC_transporter-like_ATP-bd"/>
</dbReference>
<dbReference type="InterPro" id="IPR003593">
    <property type="entry name" value="AAA+_ATPase"/>
</dbReference>
<feature type="domain" description="AAA+ ATPase" evidence="3">
    <location>
        <begin position="36"/>
        <end position="207"/>
    </location>
</feature>
<dbReference type="AlphaFoldDB" id="A0A8J7MCR7"/>
<name>A0A8J7MCR7_9BACT</name>
<sequence length="221" mass="24453">MSDLESAGPKISIQAGFAIGYKSALATAADEVELAEGTHYLLARNGRGKTTLLRSLAGVLQLRGGDFTIVGQNQFLSEDICFDRELPAKLIFRCLLPKQVLGEVMDLADKLELDTKLPYGKLSTGNQRKVALIMAEYAVDPDQGNILLLDEPFTGMDVYAREIFQDLWKSRKNGILRVLSCHPDQDSMVMESALIISDGKLYHLAGAEKAAEWRELKKELH</sequence>
<gene>
    <name evidence="4" type="ORF">JIN82_02900</name>
</gene>
<dbReference type="SUPFAM" id="SSF52540">
    <property type="entry name" value="P-loop containing nucleoside triphosphate hydrolases"/>
    <property type="match status" value="1"/>
</dbReference>
<dbReference type="PANTHER" id="PTHR43158">
    <property type="entry name" value="SKFA PEPTIDE EXPORT ATP-BINDING PROTEIN SKFE"/>
    <property type="match status" value="1"/>
</dbReference>
<evidence type="ECO:0000313" key="4">
    <source>
        <dbReference type="EMBL" id="MBK1790100.1"/>
    </source>
</evidence>
<dbReference type="InterPro" id="IPR027417">
    <property type="entry name" value="P-loop_NTPase"/>
</dbReference>
<evidence type="ECO:0000313" key="5">
    <source>
        <dbReference type="Proteomes" id="UP000624703"/>
    </source>
</evidence>
<dbReference type="Pfam" id="PF00005">
    <property type="entry name" value="ABC_tran"/>
    <property type="match status" value="1"/>
</dbReference>
<dbReference type="RefSeq" id="WP_200310139.1">
    <property type="nucleotide sequence ID" value="NZ_JAENIM010000016.1"/>
</dbReference>
<accession>A0A8J7MCR7</accession>
<reference evidence="4" key="1">
    <citation type="submission" date="2021-01" db="EMBL/GenBank/DDBJ databases">
        <title>Modified the classification status of verrucomicrobia.</title>
        <authorList>
            <person name="Feng X."/>
        </authorList>
    </citation>
    <scope>NUCLEOTIDE SEQUENCE</scope>
    <source>
        <strain evidence="4">_KCTC 22039</strain>
    </source>
</reference>
<keyword evidence="2 4" id="KW-0067">ATP-binding</keyword>
<protein>
    <submittedName>
        <fullName evidence="4">ATP-binding cassette domain-containing protein</fullName>
    </submittedName>
</protein>
<keyword evidence="5" id="KW-1185">Reference proteome</keyword>
<keyword evidence="1" id="KW-0547">Nucleotide-binding</keyword>
<dbReference type="EMBL" id="JAENIM010000016">
    <property type="protein sequence ID" value="MBK1790100.1"/>
    <property type="molecule type" value="Genomic_DNA"/>
</dbReference>
<dbReference type="GO" id="GO:0005524">
    <property type="term" value="F:ATP binding"/>
    <property type="evidence" value="ECO:0007669"/>
    <property type="project" value="UniProtKB-KW"/>
</dbReference>
<dbReference type="Gene3D" id="3.40.50.300">
    <property type="entry name" value="P-loop containing nucleotide triphosphate hydrolases"/>
    <property type="match status" value="1"/>
</dbReference>
<dbReference type="GO" id="GO:0016887">
    <property type="term" value="F:ATP hydrolysis activity"/>
    <property type="evidence" value="ECO:0007669"/>
    <property type="project" value="InterPro"/>
</dbReference>
<dbReference type="Proteomes" id="UP000624703">
    <property type="component" value="Unassembled WGS sequence"/>
</dbReference>
<organism evidence="4 5">
    <name type="scientific">Persicirhabdus sediminis</name>
    <dbReference type="NCBI Taxonomy" id="454144"/>
    <lineage>
        <taxon>Bacteria</taxon>
        <taxon>Pseudomonadati</taxon>
        <taxon>Verrucomicrobiota</taxon>
        <taxon>Verrucomicrobiia</taxon>
        <taxon>Verrucomicrobiales</taxon>
        <taxon>Verrucomicrobiaceae</taxon>
        <taxon>Persicirhabdus</taxon>
    </lineage>
</organism>
<comment type="caution">
    <text evidence="4">The sequence shown here is derived from an EMBL/GenBank/DDBJ whole genome shotgun (WGS) entry which is preliminary data.</text>
</comment>
<dbReference type="PANTHER" id="PTHR43158:SF2">
    <property type="entry name" value="SKFA PEPTIDE EXPORT ATP-BINDING PROTEIN SKFE"/>
    <property type="match status" value="1"/>
</dbReference>
<evidence type="ECO:0000256" key="1">
    <source>
        <dbReference type="ARBA" id="ARBA00022741"/>
    </source>
</evidence>
<evidence type="ECO:0000259" key="3">
    <source>
        <dbReference type="SMART" id="SM00382"/>
    </source>
</evidence>
<evidence type="ECO:0000256" key="2">
    <source>
        <dbReference type="ARBA" id="ARBA00022840"/>
    </source>
</evidence>
<proteinExistence type="predicted"/>